<proteinExistence type="predicted"/>
<organism evidence="4 5">
    <name type="scientific">Rhodotorula paludigena</name>
    <dbReference type="NCBI Taxonomy" id="86838"/>
    <lineage>
        <taxon>Eukaryota</taxon>
        <taxon>Fungi</taxon>
        <taxon>Dikarya</taxon>
        <taxon>Basidiomycota</taxon>
        <taxon>Pucciniomycotina</taxon>
        <taxon>Microbotryomycetes</taxon>
        <taxon>Sporidiobolales</taxon>
        <taxon>Sporidiobolaceae</taxon>
        <taxon>Rhodotorula</taxon>
    </lineage>
</organism>
<dbReference type="Proteomes" id="UP001342314">
    <property type="component" value="Unassembled WGS sequence"/>
</dbReference>
<feature type="region of interest" description="Disordered" evidence="1">
    <location>
        <begin position="872"/>
        <end position="932"/>
    </location>
</feature>
<dbReference type="SUPFAM" id="SSF56300">
    <property type="entry name" value="Metallo-dependent phosphatases"/>
    <property type="match status" value="2"/>
</dbReference>
<dbReference type="GO" id="GO:0006798">
    <property type="term" value="P:polyphosphate catabolic process"/>
    <property type="evidence" value="ECO:0007669"/>
    <property type="project" value="TreeGrafter"/>
</dbReference>
<feature type="region of interest" description="Disordered" evidence="1">
    <location>
        <begin position="944"/>
        <end position="1042"/>
    </location>
</feature>
<evidence type="ECO:0000256" key="2">
    <source>
        <dbReference type="SAM" id="Phobius"/>
    </source>
</evidence>
<feature type="domain" description="Calcineurin-like phosphoesterase" evidence="3">
    <location>
        <begin position="282"/>
        <end position="358"/>
    </location>
</feature>
<gene>
    <name evidence="4" type="ORF">Rhopal_007179-T1</name>
</gene>
<feature type="compositionally biased region" description="Low complexity" evidence="1">
    <location>
        <begin position="1024"/>
        <end position="1042"/>
    </location>
</feature>
<feature type="region of interest" description="Disordered" evidence="1">
    <location>
        <begin position="715"/>
        <end position="743"/>
    </location>
</feature>
<feature type="compositionally biased region" description="Polar residues" evidence="1">
    <location>
        <begin position="38"/>
        <end position="47"/>
    </location>
</feature>
<dbReference type="AlphaFoldDB" id="A0AAV5GVX7"/>
<dbReference type="PANTHER" id="PTHR42850:SF4">
    <property type="entry name" value="ZINC-DEPENDENT ENDOPOLYPHOSPHATASE"/>
    <property type="match status" value="1"/>
</dbReference>
<accession>A0AAV5GVX7</accession>
<dbReference type="PANTHER" id="PTHR42850">
    <property type="entry name" value="METALLOPHOSPHOESTERASE"/>
    <property type="match status" value="1"/>
</dbReference>
<reference evidence="4 5" key="1">
    <citation type="submission" date="2021-12" db="EMBL/GenBank/DDBJ databases">
        <title>High titer production of polyol ester of fatty acids by Rhodotorula paludigena BS15 towards product separation-free biomass refinery.</title>
        <authorList>
            <person name="Mano J."/>
            <person name="Ono H."/>
            <person name="Tanaka T."/>
            <person name="Naito K."/>
            <person name="Sushida H."/>
            <person name="Ike M."/>
            <person name="Tokuyasu K."/>
            <person name="Kitaoka M."/>
        </authorList>
    </citation>
    <scope>NUCLEOTIDE SEQUENCE [LARGE SCALE GENOMIC DNA]</scope>
    <source>
        <strain evidence="4 5">BS15</strain>
    </source>
</reference>
<feature type="compositionally biased region" description="Low complexity" evidence="1">
    <location>
        <begin position="515"/>
        <end position="555"/>
    </location>
</feature>
<dbReference type="InterPro" id="IPR050126">
    <property type="entry name" value="Ap4A_hydrolase"/>
</dbReference>
<dbReference type="Gene3D" id="3.60.21.10">
    <property type="match status" value="2"/>
</dbReference>
<keyword evidence="2" id="KW-0812">Transmembrane</keyword>
<evidence type="ECO:0000313" key="5">
    <source>
        <dbReference type="Proteomes" id="UP001342314"/>
    </source>
</evidence>
<dbReference type="GO" id="GO:0016791">
    <property type="term" value="F:phosphatase activity"/>
    <property type="evidence" value="ECO:0007669"/>
    <property type="project" value="TreeGrafter"/>
</dbReference>
<feature type="compositionally biased region" description="Acidic residues" evidence="1">
    <location>
        <begin position="1003"/>
        <end position="1023"/>
    </location>
</feature>
<feature type="compositionally biased region" description="Basic and acidic residues" evidence="1">
    <location>
        <begin position="469"/>
        <end position="479"/>
    </location>
</feature>
<feature type="compositionally biased region" description="Low complexity" evidence="1">
    <location>
        <begin position="407"/>
        <end position="418"/>
    </location>
</feature>
<keyword evidence="2" id="KW-1133">Transmembrane helix</keyword>
<feature type="region of interest" description="Disordered" evidence="1">
    <location>
        <begin position="469"/>
        <end position="555"/>
    </location>
</feature>
<feature type="compositionally biased region" description="Low complexity" evidence="1">
    <location>
        <begin position="912"/>
        <end position="932"/>
    </location>
</feature>
<evidence type="ECO:0000259" key="3">
    <source>
        <dbReference type="Pfam" id="PF00149"/>
    </source>
</evidence>
<dbReference type="GO" id="GO:0005737">
    <property type="term" value="C:cytoplasm"/>
    <property type="evidence" value="ECO:0007669"/>
    <property type="project" value="TreeGrafter"/>
</dbReference>
<keyword evidence="2" id="KW-0472">Membrane</keyword>
<evidence type="ECO:0000313" key="4">
    <source>
        <dbReference type="EMBL" id="GJN94105.1"/>
    </source>
</evidence>
<sequence>MSGLHRRASSAALYGPVIGEPGDITESFASATPRGRTGSFSADNTRPASKDDSLDELEEKEAFIPTTRYDRPGRGSLGWRSVDASNRGRRRRGGAGWGWKVRLILLAIIGGAVGGGIWYLFFRDGAPDSVDDAKSWLSQYAPPWWSSSNSSSAAADAEASGLANLKVDAATSVFADQHAAATSGFAQATKAAASYKGSYGAGDDAYTDDEEDSLLVDSEEDDNTVPSSLKTAVAAGAFSSATSHLVSQLLDNGTLAAYKWHETLPTLKSSSLLSSLGKDDGRLIVAGDLHGTHRSLLSLLRRISFSPSSDTLLHVGDVVGKSSLNDSLTTVSLLRKLGARGVRGNHDQKVLEWRKWMEAYGPLNQTASSSSVIAGTGVKAQPGANRAADALGGPAGFRKVHQGAAAAKLGAPRAARAAPKPRMRKVRRGWMSWLTGQSDDEDAENAAAPRIAETQDEVEQAFAAEEQYGETRDFGRLGDESEPTSAGKAKGKGSFWPDDSSSTTTTGGARRPFGRPTSLSSVSRSSTRTSSSSAARATSTAARVSSAAATTPSVSEYDSTGALVGALYAHLDPKLSSTQRAKLGLVVPEGWEWGGDHFDVARHLSSKDVEYLEQLPLTLYVDEIKNYVVHAGMVPWTSLDKTLARTSASSSTSSSSKNKASSVPAVLDSTTPLSFSPSSSLSRLLSTSSPRTALLLEELNTSPFTLLNMRTLSRVGGAPRPGSKVKGPPSEWSVSSKGRKASKGSQPWWAVWEQGMKECAEKNDADDESACEEVGVLYGHWAGQGLQVQDHSIGLDTGCVYGRRLSALVVPLSSSAASSSKSPLSSTASTSSSLLSTLKSSTHNLTASASHRVLDQNATLSSANLSSPFKAAASKVSSDEDADEAEEDASAPTDTGSRARPNWHGGMQRVKASSSSASVSLSSTTTSAPSATATRASSFAADLAEAFGPSSDDEDALEPAFAAPLAGKEEEEAEEEDRPWWRPWKRAPPQGRPGQAPWHAGEAELDDDDGESGSDYYGDEDDVSSTASTTTRTAKPTKGASGVAAAAKAVKSAAAAVLESDDAQEADEVASLLAEDGDEGALDERAFAEEKVALAAVGGKVAWVVSVDCAGETDIE</sequence>
<name>A0AAV5GVX7_9BASI</name>
<evidence type="ECO:0000256" key="1">
    <source>
        <dbReference type="SAM" id="MobiDB-lite"/>
    </source>
</evidence>
<feature type="region of interest" description="Disordered" evidence="1">
    <location>
        <begin position="407"/>
        <end position="427"/>
    </location>
</feature>
<feature type="region of interest" description="Disordered" evidence="1">
    <location>
        <begin position="15"/>
        <end position="57"/>
    </location>
</feature>
<dbReference type="InterPro" id="IPR029052">
    <property type="entry name" value="Metallo-depent_PP-like"/>
</dbReference>
<comment type="caution">
    <text evidence="4">The sequence shown here is derived from an EMBL/GenBank/DDBJ whole genome shotgun (WGS) entry which is preliminary data.</text>
</comment>
<feature type="transmembrane region" description="Helical" evidence="2">
    <location>
        <begin position="99"/>
        <end position="121"/>
    </location>
</feature>
<keyword evidence="5" id="KW-1185">Reference proteome</keyword>
<dbReference type="InterPro" id="IPR004843">
    <property type="entry name" value="Calcineurin-like_PHP"/>
</dbReference>
<protein>
    <recommendedName>
        <fullName evidence="3">Calcineurin-like phosphoesterase domain-containing protein</fullName>
    </recommendedName>
</protein>
<feature type="compositionally biased region" description="Acidic residues" evidence="1">
    <location>
        <begin position="879"/>
        <end position="889"/>
    </location>
</feature>
<dbReference type="EMBL" id="BQKY01000016">
    <property type="protein sequence ID" value="GJN94105.1"/>
    <property type="molecule type" value="Genomic_DNA"/>
</dbReference>
<dbReference type="Pfam" id="PF00149">
    <property type="entry name" value="Metallophos"/>
    <property type="match status" value="1"/>
</dbReference>
<dbReference type="GO" id="GO:0000298">
    <property type="term" value="F:endopolyphosphatase activity"/>
    <property type="evidence" value="ECO:0007669"/>
    <property type="project" value="TreeGrafter"/>
</dbReference>